<evidence type="ECO:0000313" key="9">
    <source>
        <dbReference type="Proteomes" id="UP000298642"/>
    </source>
</evidence>
<dbReference type="NCBIfam" id="TIGR02937">
    <property type="entry name" value="sigma70-ECF"/>
    <property type="match status" value="1"/>
</dbReference>
<feature type="domain" description="RNA polymerase sigma factor 70 region 4 type 2" evidence="7">
    <location>
        <begin position="111"/>
        <end position="163"/>
    </location>
</feature>
<dbReference type="GO" id="GO:0006352">
    <property type="term" value="P:DNA-templated transcription initiation"/>
    <property type="evidence" value="ECO:0007669"/>
    <property type="project" value="InterPro"/>
</dbReference>
<evidence type="ECO:0000256" key="3">
    <source>
        <dbReference type="ARBA" id="ARBA00023082"/>
    </source>
</evidence>
<dbReference type="GO" id="GO:0003677">
    <property type="term" value="F:DNA binding"/>
    <property type="evidence" value="ECO:0007669"/>
    <property type="project" value="UniProtKB-KW"/>
</dbReference>
<keyword evidence="4" id="KW-0238">DNA-binding</keyword>
<dbReference type="InterPro" id="IPR039425">
    <property type="entry name" value="RNA_pol_sigma-70-like"/>
</dbReference>
<dbReference type="InterPro" id="IPR036388">
    <property type="entry name" value="WH-like_DNA-bd_sf"/>
</dbReference>
<dbReference type="InterPro" id="IPR014284">
    <property type="entry name" value="RNA_pol_sigma-70_dom"/>
</dbReference>
<evidence type="ECO:0000256" key="1">
    <source>
        <dbReference type="ARBA" id="ARBA00010641"/>
    </source>
</evidence>
<accession>A0A4D7AQA6</accession>
<keyword evidence="9" id="KW-1185">Reference proteome</keyword>
<dbReference type="InterPro" id="IPR013325">
    <property type="entry name" value="RNA_pol_sigma_r2"/>
</dbReference>
<evidence type="ECO:0000259" key="6">
    <source>
        <dbReference type="Pfam" id="PF04542"/>
    </source>
</evidence>
<dbReference type="Pfam" id="PF08281">
    <property type="entry name" value="Sigma70_r4_2"/>
    <property type="match status" value="1"/>
</dbReference>
<dbReference type="PANTHER" id="PTHR43133">
    <property type="entry name" value="RNA POLYMERASE ECF-TYPE SIGMA FACTO"/>
    <property type="match status" value="1"/>
</dbReference>
<reference evidence="9" key="1">
    <citation type="submission" date="2018-12" db="EMBL/GenBank/DDBJ databases">
        <title>Dusodibacter welbiota gen. nov., sp. nov., isolated from human faeces and emended description of the Oscillibacter genus.</title>
        <authorList>
            <person name="Le Roy T."/>
            <person name="Van der Smissen P."/>
            <person name="Delzenne N."/>
            <person name="Muccioli G."/>
            <person name="Collet J.F."/>
            <person name="Cani P.D."/>
        </authorList>
    </citation>
    <scope>NUCLEOTIDE SEQUENCE [LARGE SCALE GENOMIC DNA]</scope>
    <source>
        <strain evidence="9">J115</strain>
    </source>
</reference>
<dbReference type="Proteomes" id="UP000298642">
    <property type="component" value="Chromosome"/>
</dbReference>
<dbReference type="Gene3D" id="1.10.1740.10">
    <property type="match status" value="1"/>
</dbReference>
<proteinExistence type="inferred from homology"/>
<dbReference type="Pfam" id="PF04542">
    <property type="entry name" value="Sigma70_r2"/>
    <property type="match status" value="1"/>
</dbReference>
<dbReference type="AlphaFoldDB" id="A0A4D7AQA6"/>
<evidence type="ECO:0000313" key="8">
    <source>
        <dbReference type="EMBL" id="QCI59848.1"/>
    </source>
</evidence>
<dbReference type="InterPro" id="IPR007627">
    <property type="entry name" value="RNA_pol_sigma70_r2"/>
</dbReference>
<dbReference type="GO" id="GO:0016987">
    <property type="term" value="F:sigma factor activity"/>
    <property type="evidence" value="ECO:0007669"/>
    <property type="project" value="UniProtKB-KW"/>
</dbReference>
<comment type="similarity">
    <text evidence="1">Belongs to the sigma-70 factor family. ECF subfamily.</text>
</comment>
<dbReference type="EMBL" id="CP034413">
    <property type="protein sequence ID" value="QCI59848.1"/>
    <property type="molecule type" value="Genomic_DNA"/>
</dbReference>
<evidence type="ECO:0000256" key="5">
    <source>
        <dbReference type="ARBA" id="ARBA00023163"/>
    </source>
</evidence>
<dbReference type="KEGG" id="obj:EIO64_11975"/>
<name>A0A4D7AQA6_9FIRM</name>
<dbReference type="SUPFAM" id="SSF88659">
    <property type="entry name" value="Sigma3 and sigma4 domains of RNA polymerase sigma factors"/>
    <property type="match status" value="1"/>
</dbReference>
<dbReference type="InterPro" id="IPR013249">
    <property type="entry name" value="RNA_pol_sigma70_r4_t2"/>
</dbReference>
<keyword evidence="3" id="KW-0731">Sigma factor</keyword>
<keyword evidence="2" id="KW-0805">Transcription regulation</keyword>
<keyword evidence="5" id="KW-0804">Transcription</keyword>
<dbReference type="Gene3D" id="1.10.10.10">
    <property type="entry name" value="Winged helix-like DNA-binding domain superfamily/Winged helix DNA-binding domain"/>
    <property type="match status" value="1"/>
</dbReference>
<gene>
    <name evidence="8" type="ORF">EIO64_11975</name>
</gene>
<dbReference type="PANTHER" id="PTHR43133:SF8">
    <property type="entry name" value="RNA POLYMERASE SIGMA FACTOR HI_1459-RELATED"/>
    <property type="match status" value="1"/>
</dbReference>
<evidence type="ECO:0000256" key="4">
    <source>
        <dbReference type="ARBA" id="ARBA00023125"/>
    </source>
</evidence>
<dbReference type="SUPFAM" id="SSF88946">
    <property type="entry name" value="Sigma2 domain of RNA polymerase sigma factors"/>
    <property type="match status" value="1"/>
</dbReference>
<protein>
    <submittedName>
        <fullName evidence="8">Sigma-70 family RNA polymerase sigma factor</fullName>
    </submittedName>
</protein>
<organism evidence="8 9">
    <name type="scientific">Dysosmobacter welbionis</name>
    <dbReference type="NCBI Taxonomy" id="2093857"/>
    <lineage>
        <taxon>Bacteria</taxon>
        <taxon>Bacillati</taxon>
        <taxon>Bacillota</taxon>
        <taxon>Clostridia</taxon>
        <taxon>Eubacteriales</taxon>
        <taxon>Oscillospiraceae</taxon>
        <taxon>Dysosmobacter</taxon>
    </lineage>
</organism>
<evidence type="ECO:0000256" key="2">
    <source>
        <dbReference type="ARBA" id="ARBA00023015"/>
    </source>
</evidence>
<sequence>MLSMLLAMLETEEDRERFLKLHGTYEKKLYAVAVRVLGDRTAAEDAVQQTWLQLIRRWDRVSGLAWSETEGYLVTAVKNAAVDMLRKERWEEALPEDWDPPAPETGETDYRYLVSLIRALPESYRRVLELKCVEEESNREIARRLGLKESTVATRVLRGRTMLAAALEKEGYVHG</sequence>
<dbReference type="InterPro" id="IPR013324">
    <property type="entry name" value="RNA_pol_sigma_r3/r4-like"/>
</dbReference>
<evidence type="ECO:0000259" key="7">
    <source>
        <dbReference type="Pfam" id="PF08281"/>
    </source>
</evidence>
<feature type="domain" description="RNA polymerase sigma-70 region 2" evidence="6">
    <location>
        <begin position="24"/>
        <end position="90"/>
    </location>
</feature>